<proteinExistence type="predicted"/>
<dbReference type="eggNOG" id="COG1565">
    <property type="taxonomic scope" value="Bacteria"/>
</dbReference>
<dbReference type="KEGG" id="avi:Avi_3172"/>
<dbReference type="STRING" id="311402.Avi_3172"/>
<dbReference type="PANTHER" id="PTHR12049:SF7">
    <property type="entry name" value="PROTEIN ARGININE METHYLTRANSFERASE NDUFAF7, MITOCHONDRIAL"/>
    <property type="match status" value="1"/>
</dbReference>
<keyword evidence="2" id="KW-0808">Transferase</keyword>
<organism evidence="3 4">
    <name type="scientific">Allorhizobium ampelinum (strain ATCC BAA-846 / DSM 112012 / S4)</name>
    <name type="common">Agrobacterium vitis (strain S4)</name>
    <dbReference type="NCBI Taxonomy" id="311402"/>
    <lineage>
        <taxon>Bacteria</taxon>
        <taxon>Pseudomonadati</taxon>
        <taxon>Pseudomonadota</taxon>
        <taxon>Alphaproteobacteria</taxon>
        <taxon>Hyphomicrobiales</taxon>
        <taxon>Rhizobiaceae</taxon>
        <taxon>Rhizobium/Agrobacterium group</taxon>
        <taxon>Allorhizobium</taxon>
        <taxon>Allorhizobium ampelinum</taxon>
    </lineage>
</organism>
<dbReference type="InterPro" id="IPR038375">
    <property type="entry name" value="NDUFAF7_sf"/>
</dbReference>
<dbReference type="GO" id="GO:0032259">
    <property type="term" value="P:methylation"/>
    <property type="evidence" value="ECO:0007669"/>
    <property type="project" value="UniProtKB-KW"/>
</dbReference>
<dbReference type="Proteomes" id="UP000001596">
    <property type="component" value="Chromosome 1"/>
</dbReference>
<dbReference type="PANTHER" id="PTHR12049">
    <property type="entry name" value="PROTEIN ARGININE METHYLTRANSFERASE NDUFAF7, MITOCHONDRIAL"/>
    <property type="match status" value="1"/>
</dbReference>
<dbReference type="EMBL" id="CP000633">
    <property type="protein sequence ID" value="ACM37273.1"/>
    <property type="molecule type" value="Genomic_DNA"/>
</dbReference>
<dbReference type="AlphaFoldDB" id="B9JZ27"/>
<dbReference type="Pfam" id="PF02636">
    <property type="entry name" value="Methyltransf_28"/>
    <property type="match status" value="1"/>
</dbReference>
<reference evidence="3 4" key="1">
    <citation type="journal article" date="2009" name="J. Bacteriol.">
        <title>Genome sequences of three Agrobacterium biovars help elucidate the evolution of multichromosome genomes in bacteria.</title>
        <authorList>
            <person name="Slater S.C."/>
            <person name="Goldman B.S."/>
            <person name="Goodner B."/>
            <person name="Setubal J.C."/>
            <person name="Farrand S.K."/>
            <person name="Nester E.W."/>
            <person name="Burr T.J."/>
            <person name="Banta L."/>
            <person name="Dickerman A.W."/>
            <person name="Paulsen I."/>
            <person name="Otten L."/>
            <person name="Suen G."/>
            <person name="Welch R."/>
            <person name="Almeida N.F."/>
            <person name="Arnold F."/>
            <person name="Burton O.T."/>
            <person name="Du Z."/>
            <person name="Ewing A."/>
            <person name="Godsy E."/>
            <person name="Heisel S."/>
            <person name="Houmiel K.L."/>
            <person name="Jhaveri J."/>
            <person name="Lu J."/>
            <person name="Miller N.M."/>
            <person name="Norton S."/>
            <person name="Chen Q."/>
            <person name="Phoolcharoen W."/>
            <person name="Ohlin V."/>
            <person name="Ondrusek D."/>
            <person name="Pride N."/>
            <person name="Stricklin S.L."/>
            <person name="Sun J."/>
            <person name="Wheeler C."/>
            <person name="Wilson L."/>
            <person name="Zhu H."/>
            <person name="Wood D.W."/>
        </authorList>
    </citation>
    <scope>NUCLEOTIDE SEQUENCE [LARGE SCALE GENOMIC DNA]</scope>
    <source>
        <strain evidence="4">S4 / ATCC BAA-846</strain>
    </source>
</reference>
<keyword evidence="1" id="KW-0489">Methyltransferase</keyword>
<dbReference type="InterPro" id="IPR029063">
    <property type="entry name" value="SAM-dependent_MTases_sf"/>
</dbReference>
<evidence type="ECO:0000313" key="3">
    <source>
        <dbReference type="EMBL" id="ACM37273.1"/>
    </source>
</evidence>
<evidence type="ECO:0008006" key="5">
    <source>
        <dbReference type="Google" id="ProtNLM"/>
    </source>
</evidence>
<dbReference type="InterPro" id="IPR003788">
    <property type="entry name" value="NDUFAF7"/>
</dbReference>
<evidence type="ECO:0000256" key="2">
    <source>
        <dbReference type="ARBA" id="ARBA00022679"/>
    </source>
</evidence>
<dbReference type="GO" id="GO:0035243">
    <property type="term" value="F:protein-arginine omega-N symmetric methyltransferase activity"/>
    <property type="evidence" value="ECO:0007669"/>
    <property type="project" value="TreeGrafter"/>
</dbReference>
<gene>
    <name evidence="3" type="ordered locus">Avi_3172</name>
</gene>
<dbReference type="Gene3D" id="3.40.50.12710">
    <property type="match status" value="1"/>
</dbReference>
<keyword evidence="4" id="KW-1185">Reference proteome</keyword>
<protein>
    <recommendedName>
        <fullName evidence="5">Class I SAM-dependent methyltransferase</fullName>
    </recommendedName>
</protein>
<dbReference type="HOGENOM" id="CLU_024840_3_0_5"/>
<accession>B9JZ27</accession>
<evidence type="ECO:0000313" key="4">
    <source>
        <dbReference type="Proteomes" id="UP000001596"/>
    </source>
</evidence>
<sequence length="377" mass="40889">MNRETLTMTTTLGDKIKALIRLNGPLSVTDYFALCLADPEFGYYKTREPFGTSGDFITGPEISQIFGEMIGVFIVHAWQRHGLPAPVRLAEVGPGRGTMMSDMLRVIARLAPDLYRDSTVHLVETSDRLRQIQRNSLEPHIEKIDWHDSFGDVPEGFVLVVANELFDAIPIRQFVKLGPHYRERMVSLGLDDELIFSTGVATLDPALLPPGASAQPDGTVFEFSPARRAVMAAMCERLKAEGGAALIIDYGHISTGFGDTLQALRAHDYDPPLANPGIADLTSHVDFEDLARTALAAGITPSGCLRQGDFLLGLGIKERAGILGRGKDEATQLELAEAVNRLAGAGVGRMGELFKVLALSSPTLSLAPFRPLPQTDL</sequence>
<name>B9JZ27_ALLAM</name>
<evidence type="ECO:0000256" key="1">
    <source>
        <dbReference type="ARBA" id="ARBA00022603"/>
    </source>
</evidence>
<dbReference type="SUPFAM" id="SSF53335">
    <property type="entry name" value="S-adenosyl-L-methionine-dependent methyltransferases"/>
    <property type="match status" value="1"/>
</dbReference>